<protein>
    <submittedName>
        <fullName evidence="2">Glutathione S-transferase</fullName>
    </submittedName>
</protein>
<dbReference type="Gene3D" id="3.40.30.10">
    <property type="entry name" value="Glutaredoxin"/>
    <property type="match status" value="1"/>
</dbReference>
<dbReference type="InterPro" id="IPR036249">
    <property type="entry name" value="Thioredoxin-like_sf"/>
</dbReference>
<dbReference type="CDD" id="cd03205">
    <property type="entry name" value="GST_C_6"/>
    <property type="match status" value="1"/>
</dbReference>
<keyword evidence="2" id="KW-0808">Transferase</keyword>
<organism evidence="2 3">
    <name type="scientific">Sphingobium indicum (strain DSM 16412 / CCM 7286 / MTCC 6364 / B90A)</name>
    <dbReference type="NCBI Taxonomy" id="861109"/>
    <lineage>
        <taxon>Bacteria</taxon>
        <taxon>Pseudomonadati</taxon>
        <taxon>Pseudomonadota</taxon>
        <taxon>Alphaproteobacteria</taxon>
        <taxon>Sphingomonadales</taxon>
        <taxon>Sphingomonadaceae</taxon>
        <taxon>Sphingobium</taxon>
    </lineage>
</organism>
<evidence type="ECO:0000313" key="2">
    <source>
        <dbReference type="EMBL" id="APL96114.1"/>
    </source>
</evidence>
<dbReference type="Pfam" id="PF13410">
    <property type="entry name" value="GST_C_2"/>
    <property type="match status" value="1"/>
</dbReference>
<dbReference type="Proteomes" id="UP000004550">
    <property type="component" value="Chromosome"/>
</dbReference>
<dbReference type="KEGG" id="sinb:SIDU_17220"/>
<dbReference type="SUPFAM" id="SSF52833">
    <property type="entry name" value="Thioredoxin-like"/>
    <property type="match status" value="1"/>
</dbReference>
<sequence length="220" mass="23916">MRDKRNVRRGNPEAWAMKLFWSSRSPFARKVVMVAHETGLHDRVALIPLPIPSPVPCVELHRANPIAKLPTLIADDGTAIADSPVICEYLDHLGGGSLFPVPGPARWRALGRQALADGLMDQLLLWRAELRRAEACRSATLLATFAGRLDASLDRLEEQAAGGACGAGFDIGDLTVGVMLAYLDFRFAERGWRDGRPALAKFQDSFAARPSAIATAFAEN</sequence>
<dbReference type="SUPFAM" id="SSF47616">
    <property type="entry name" value="GST C-terminal domain-like"/>
    <property type="match status" value="1"/>
</dbReference>
<dbReference type="GO" id="GO:0016740">
    <property type="term" value="F:transferase activity"/>
    <property type="evidence" value="ECO:0007669"/>
    <property type="project" value="UniProtKB-KW"/>
</dbReference>
<reference evidence="2 3" key="1">
    <citation type="journal article" date="2012" name="J. Bacteriol.">
        <title>Genome sequence of Sphingobium indicum B90A, a hexachlorocyclohexane-degrading bacterium.</title>
        <authorList>
            <person name="Anand S."/>
            <person name="Sangwan N."/>
            <person name="Lata P."/>
            <person name="Kaur J."/>
            <person name="Dua A."/>
            <person name="Singh A.K."/>
            <person name="Verma M."/>
            <person name="Kaur J."/>
            <person name="Khurana J.P."/>
            <person name="Khurana P."/>
            <person name="Mathur S."/>
            <person name="Lal R."/>
        </authorList>
    </citation>
    <scope>NUCLEOTIDE SEQUENCE [LARGE SCALE GENOMIC DNA]</scope>
    <source>
        <strain evidence="3">DSM 16412 / CCM 7286 / MTCC 6364 / B90A</strain>
    </source>
</reference>
<gene>
    <name evidence="2" type="ORF">SIDU_17220</name>
</gene>
<evidence type="ECO:0000313" key="3">
    <source>
        <dbReference type="Proteomes" id="UP000004550"/>
    </source>
</evidence>
<feature type="domain" description="GST N-terminal" evidence="1">
    <location>
        <begin position="15"/>
        <end position="98"/>
    </location>
</feature>
<name>A0A1L5BTD2_SPHIB</name>
<dbReference type="Pfam" id="PF13409">
    <property type="entry name" value="GST_N_2"/>
    <property type="match status" value="1"/>
</dbReference>
<dbReference type="EMBL" id="CP013070">
    <property type="protein sequence ID" value="APL96114.1"/>
    <property type="molecule type" value="Genomic_DNA"/>
</dbReference>
<accession>A0A1L5BTD2</accession>
<dbReference type="AlphaFoldDB" id="A0A1L5BTD2"/>
<dbReference type="InterPro" id="IPR004045">
    <property type="entry name" value="Glutathione_S-Trfase_N"/>
</dbReference>
<proteinExistence type="predicted"/>
<dbReference type="Gene3D" id="1.20.1050.10">
    <property type="match status" value="1"/>
</dbReference>
<dbReference type="InterPro" id="IPR036282">
    <property type="entry name" value="Glutathione-S-Trfase_C_sf"/>
</dbReference>
<dbReference type="PROSITE" id="PS50404">
    <property type="entry name" value="GST_NTER"/>
    <property type="match status" value="1"/>
</dbReference>
<evidence type="ECO:0000259" key="1">
    <source>
        <dbReference type="PROSITE" id="PS50404"/>
    </source>
</evidence>